<dbReference type="EMBL" id="VFOR01000001">
    <property type="protein sequence ID" value="TQL62386.1"/>
    <property type="molecule type" value="Genomic_DNA"/>
</dbReference>
<evidence type="ECO:0008006" key="4">
    <source>
        <dbReference type="Google" id="ProtNLM"/>
    </source>
</evidence>
<evidence type="ECO:0000313" key="3">
    <source>
        <dbReference type="Proteomes" id="UP000316196"/>
    </source>
</evidence>
<comment type="caution">
    <text evidence="2">The sequence shown here is derived from an EMBL/GenBank/DDBJ whole genome shotgun (WGS) entry which is preliminary data.</text>
</comment>
<feature type="transmembrane region" description="Helical" evidence="1">
    <location>
        <begin position="48"/>
        <end position="67"/>
    </location>
</feature>
<keyword evidence="3" id="KW-1185">Reference proteome</keyword>
<keyword evidence="1" id="KW-0472">Membrane</keyword>
<keyword evidence="1" id="KW-1133">Transmembrane helix</keyword>
<gene>
    <name evidence="2" type="ORF">FB460_0160</name>
</gene>
<dbReference type="AlphaFoldDB" id="A0A542ZQ36"/>
<feature type="transmembrane region" description="Helical" evidence="1">
    <location>
        <begin position="20"/>
        <end position="41"/>
    </location>
</feature>
<name>A0A542ZQ36_9ACTN</name>
<evidence type="ECO:0000256" key="1">
    <source>
        <dbReference type="SAM" id="Phobius"/>
    </source>
</evidence>
<organism evidence="2 3">
    <name type="scientific">Propioniferax innocua</name>
    <dbReference type="NCBI Taxonomy" id="1753"/>
    <lineage>
        <taxon>Bacteria</taxon>
        <taxon>Bacillati</taxon>
        <taxon>Actinomycetota</taxon>
        <taxon>Actinomycetes</taxon>
        <taxon>Propionibacteriales</taxon>
        <taxon>Propionibacteriaceae</taxon>
        <taxon>Propioniferax</taxon>
    </lineage>
</organism>
<reference evidence="2 3" key="1">
    <citation type="submission" date="2019-06" db="EMBL/GenBank/DDBJ databases">
        <title>Sequencing the genomes of 1000 actinobacteria strains.</title>
        <authorList>
            <person name="Klenk H.-P."/>
        </authorList>
    </citation>
    <scope>NUCLEOTIDE SEQUENCE [LARGE SCALE GENOMIC DNA]</scope>
    <source>
        <strain evidence="2 3">DSM 8251</strain>
    </source>
</reference>
<proteinExistence type="predicted"/>
<evidence type="ECO:0000313" key="2">
    <source>
        <dbReference type="EMBL" id="TQL62386.1"/>
    </source>
</evidence>
<accession>A0A542ZQ36</accession>
<protein>
    <recommendedName>
        <fullName evidence="4">DUF3592 domain-containing protein</fullName>
    </recommendedName>
</protein>
<sequence length="205" mass="21946">MALLMAVPVAVGFLIPHNRNVSIIVAIAACIIVCFTTWIALTTGWLSRILTGIPIGLAGLFLMAGTADLGPDMALESAGEPVEVLVTDVTRKVERRRNTEGGSRQVVTYTYTFTRLDGGPQPEPLIYRGDGGYDGVYEGGRTTLLIDPSGRLENQLASEVDSTTSLSIVIVGMVLLYLAWLPGCLTYARRSARRSGKAATGPHPR</sequence>
<keyword evidence="1" id="KW-0812">Transmembrane</keyword>
<feature type="transmembrane region" description="Helical" evidence="1">
    <location>
        <begin position="166"/>
        <end position="188"/>
    </location>
</feature>
<dbReference type="Proteomes" id="UP000316196">
    <property type="component" value="Unassembled WGS sequence"/>
</dbReference>